<organism evidence="1 2">
    <name type="scientific">Clytia hemisphaerica</name>
    <dbReference type="NCBI Taxonomy" id="252671"/>
    <lineage>
        <taxon>Eukaryota</taxon>
        <taxon>Metazoa</taxon>
        <taxon>Cnidaria</taxon>
        <taxon>Hydrozoa</taxon>
        <taxon>Hydroidolina</taxon>
        <taxon>Leptothecata</taxon>
        <taxon>Obeliida</taxon>
        <taxon>Clytiidae</taxon>
        <taxon>Clytia</taxon>
    </lineage>
</organism>
<dbReference type="OrthoDB" id="6143061at2759"/>
<proteinExistence type="predicted"/>
<accession>A0A7M6DLC1</accession>
<evidence type="ECO:0000313" key="1">
    <source>
        <dbReference type="EnsemblMetazoa" id="CLYHEMP014815.1"/>
    </source>
</evidence>
<dbReference type="PANTHER" id="PTHR33395">
    <property type="entry name" value="TRANSCRIPTASE, PUTATIVE-RELATED-RELATED"/>
    <property type="match status" value="1"/>
</dbReference>
<dbReference type="EnsemblMetazoa" id="CLYHEMT014815.1">
    <property type="protein sequence ID" value="CLYHEMP014815.1"/>
    <property type="gene ID" value="CLYHEMG014815"/>
</dbReference>
<name>A0A7M6DLC1_9CNID</name>
<dbReference type="PANTHER" id="PTHR33395:SF22">
    <property type="entry name" value="REVERSE TRANSCRIPTASE DOMAIN-CONTAINING PROTEIN"/>
    <property type="match status" value="1"/>
</dbReference>
<dbReference type="Proteomes" id="UP000594262">
    <property type="component" value="Unplaced"/>
</dbReference>
<protein>
    <submittedName>
        <fullName evidence="1">Uncharacterized protein</fullName>
    </submittedName>
</protein>
<reference evidence="1" key="1">
    <citation type="submission" date="2021-01" db="UniProtKB">
        <authorList>
            <consortium name="EnsemblMetazoa"/>
        </authorList>
    </citation>
    <scope>IDENTIFICATION</scope>
</reference>
<keyword evidence="2" id="KW-1185">Reference proteome</keyword>
<evidence type="ECO:0000313" key="2">
    <source>
        <dbReference type="Proteomes" id="UP000594262"/>
    </source>
</evidence>
<dbReference type="AlphaFoldDB" id="A0A7M6DLC1"/>
<sequence>ANILQNQYKSVFTQPLQNYDLHPLESLIPTLEDINLTIEEFVKEISTLSPTSAPGPDGFPAILLLKTKDNIALPLSIIWRNILNKGITPKLLKTGHISPVYKKGNQGLAENYRPVALTSHVSKVPVCRVWHVCSRSRVHNTEKVECRCKI</sequence>